<dbReference type="Gene3D" id="1.25.40.20">
    <property type="entry name" value="Ankyrin repeat-containing domain"/>
    <property type="match status" value="1"/>
</dbReference>
<dbReference type="InterPro" id="IPR015500">
    <property type="entry name" value="Peptidase_S8_subtilisin-rel"/>
</dbReference>
<dbReference type="OrthoDB" id="3539043at2759"/>
<dbReference type="SMART" id="SM00248">
    <property type="entry name" value="ANK"/>
    <property type="match status" value="3"/>
</dbReference>
<proteinExistence type="inferred from homology"/>
<dbReference type="PRINTS" id="PR00723">
    <property type="entry name" value="SUBTILISIN"/>
</dbReference>
<feature type="compositionally biased region" description="Basic and acidic residues" evidence="5">
    <location>
        <begin position="285"/>
        <end position="354"/>
    </location>
</feature>
<keyword evidence="2" id="KW-0645">Protease</keyword>
<dbReference type="InterPro" id="IPR023827">
    <property type="entry name" value="Peptidase_S8_Asp-AS"/>
</dbReference>
<dbReference type="InterPro" id="IPR036852">
    <property type="entry name" value="Peptidase_S8/S53_dom_sf"/>
</dbReference>
<keyword evidence="4" id="KW-0720">Serine protease</keyword>
<feature type="region of interest" description="Disordered" evidence="5">
    <location>
        <begin position="255"/>
        <end position="354"/>
    </location>
</feature>
<protein>
    <recommendedName>
        <fullName evidence="6">Peptidase S8/S53 domain-containing protein</fullName>
    </recommendedName>
</protein>
<evidence type="ECO:0000313" key="8">
    <source>
        <dbReference type="Proteomes" id="UP000235786"/>
    </source>
</evidence>
<dbReference type="InterPro" id="IPR000209">
    <property type="entry name" value="Peptidase_S8/S53_dom"/>
</dbReference>
<dbReference type="Pfam" id="PF00082">
    <property type="entry name" value="Peptidase_S8"/>
    <property type="match status" value="1"/>
</dbReference>
<dbReference type="GO" id="GO:0004252">
    <property type="term" value="F:serine-type endopeptidase activity"/>
    <property type="evidence" value="ECO:0007669"/>
    <property type="project" value="InterPro"/>
</dbReference>
<keyword evidence="8" id="KW-1185">Reference proteome</keyword>
<dbReference type="AlphaFoldDB" id="A0A2J6QV67"/>
<dbReference type="STRING" id="1149755.A0A2J6QV67"/>
<dbReference type="Gene3D" id="3.40.50.200">
    <property type="entry name" value="Peptidase S8/S53 domain"/>
    <property type="match status" value="1"/>
</dbReference>
<evidence type="ECO:0000256" key="4">
    <source>
        <dbReference type="ARBA" id="ARBA00022825"/>
    </source>
</evidence>
<dbReference type="SUPFAM" id="SSF48403">
    <property type="entry name" value="Ankyrin repeat"/>
    <property type="match status" value="1"/>
</dbReference>
<feature type="domain" description="Peptidase S8/S53" evidence="6">
    <location>
        <begin position="835"/>
        <end position="1059"/>
    </location>
</feature>
<comment type="similarity">
    <text evidence="1">Belongs to the peptidase S8 family.</text>
</comment>
<dbReference type="InterPro" id="IPR036770">
    <property type="entry name" value="Ankyrin_rpt-contain_sf"/>
</dbReference>
<dbReference type="InterPro" id="IPR051048">
    <property type="entry name" value="Peptidase_S8/S53_subtilisin"/>
</dbReference>
<dbReference type="PANTHER" id="PTHR43399:SF4">
    <property type="entry name" value="CELL WALL-ASSOCIATED PROTEASE"/>
    <property type="match status" value="1"/>
</dbReference>
<feature type="region of interest" description="Disordered" evidence="5">
    <location>
        <begin position="371"/>
        <end position="435"/>
    </location>
</feature>
<feature type="region of interest" description="Disordered" evidence="5">
    <location>
        <begin position="719"/>
        <end position="738"/>
    </location>
</feature>
<name>A0A2J6QV67_HYAVF</name>
<dbReference type="Proteomes" id="UP000235786">
    <property type="component" value="Unassembled WGS sequence"/>
</dbReference>
<feature type="compositionally biased region" description="Basic and acidic residues" evidence="5">
    <location>
        <begin position="371"/>
        <end position="385"/>
    </location>
</feature>
<dbReference type="InterPro" id="IPR002110">
    <property type="entry name" value="Ankyrin_rpt"/>
</dbReference>
<evidence type="ECO:0000256" key="2">
    <source>
        <dbReference type="ARBA" id="ARBA00022670"/>
    </source>
</evidence>
<evidence type="ECO:0000256" key="1">
    <source>
        <dbReference type="ARBA" id="ARBA00011073"/>
    </source>
</evidence>
<evidence type="ECO:0000259" key="6">
    <source>
        <dbReference type="Pfam" id="PF00082"/>
    </source>
</evidence>
<organism evidence="7 8">
    <name type="scientific">Hyaloscypha variabilis (strain UAMH 11265 / GT02V1 / F)</name>
    <name type="common">Meliniomyces variabilis</name>
    <dbReference type="NCBI Taxonomy" id="1149755"/>
    <lineage>
        <taxon>Eukaryota</taxon>
        <taxon>Fungi</taxon>
        <taxon>Dikarya</taxon>
        <taxon>Ascomycota</taxon>
        <taxon>Pezizomycotina</taxon>
        <taxon>Leotiomycetes</taxon>
        <taxon>Helotiales</taxon>
        <taxon>Hyaloscyphaceae</taxon>
        <taxon>Hyaloscypha</taxon>
        <taxon>Hyaloscypha variabilis</taxon>
    </lineage>
</organism>
<evidence type="ECO:0000256" key="5">
    <source>
        <dbReference type="SAM" id="MobiDB-lite"/>
    </source>
</evidence>
<keyword evidence="3" id="KW-0378">Hydrolase</keyword>
<reference evidence="7 8" key="1">
    <citation type="submission" date="2016-04" db="EMBL/GenBank/DDBJ databases">
        <title>A degradative enzymes factory behind the ericoid mycorrhizal symbiosis.</title>
        <authorList>
            <consortium name="DOE Joint Genome Institute"/>
            <person name="Martino E."/>
            <person name="Morin E."/>
            <person name="Grelet G."/>
            <person name="Kuo A."/>
            <person name="Kohler A."/>
            <person name="Daghino S."/>
            <person name="Barry K."/>
            <person name="Choi C."/>
            <person name="Cichocki N."/>
            <person name="Clum A."/>
            <person name="Copeland A."/>
            <person name="Hainaut M."/>
            <person name="Haridas S."/>
            <person name="Labutti K."/>
            <person name="Lindquist E."/>
            <person name="Lipzen A."/>
            <person name="Khouja H.-R."/>
            <person name="Murat C."/>
            <person name="Ohm R."/>
            <person name="Olson A."/>
            <person name="Spatafora J."/>
            <person name="Veneault-Fourrey C."/>
            <person name="Henrissat B."/>
            <person name="Grigoriev I."/>
            <person name="Martin F."/>
            <person name="Perotto S."/>
        </authorList>
    </citation>
    <scope>NUCLEOTIDE SEQUENCE [LARGE SCALE GENOMIC DNA]</scope>
    <source>
        <strain evidence="7 8">F</strain>
    </source>
</reference>
<dbReference type="EMBL" id="KZ613968">
    <property type="protein sequence ID" value="PMD30165.1"/>
    <property type="molecule type" value="Genomic_DNA"/>
</dbReference>
<evidence type="ECO:0000256" key="3">
    <source>
        <dbReference type="ARBA" id="ARBA00022801"/>
    </source>
</evidence>
<feature type="compositionally biased region" description="Low complexity" evidence="5">
    <location>
        <begin position="721"/>
        <end position="734"/>
    </location>
</feature>
<dbReference type="PROSITE" id="PS00136">
    <property type="entry name" value="SUBTILASE_ASP"/>
    <property type="match status" value="1"/>
</dbReference>
<dbReference type="GO" id="GO:0006508">
    <property type="term" value="P:proteolysis"/>
    <property type="evidence" value="ECO:0007669"/>
    <property type="project" value="UniProtKB-KW"/>
</dbReference>
<gene>
    <name evidence="7" type="ORF">L207DRAFT_641753</name>
</gene>
<dbReference type="SUPFAM" id="SSF52743">
    <property type="entry name" value="Subtilisin-like"/>
    <property type="match status" value="1"/>
</dbReference>
<sequence>MSDYEDMGQDRAHGYDDEEEDDEDQDQRTTLFRQAEDEIKQKKGNFVKREDLNAFIRTYQEVVGQPFEDQTGSTLLHRIVEVIQSDRISASNIKPLVSHIVNNYPRVLCCPNDKGQNPLYLALAYKKWVTAKNMVDGCSNAKDLQDAIAEPCKEQNAKTSLHLALEKDGRPQTIEMLIQKATYEALGKKDTTGKTPLHYAVDYAQCSDARADIIDLFIKRDEQLVAELKEKNPNKPVHTFMDETDQYQRSVFQHHRETRDSYVPPKVSGAGDEESKKQAGTGRVEAGRQQEGVRRADLESSDRLRDPKSLAAREREPRPRPRPGETGRQGEERSRDAERGNRGARQQEDEALDERKKRLWALREQKALELTEGRDVQDGHREGMGKRKGSLYEPLPSIMTSDHGRAEPSPKSPLKKAATWRPGIEEAKKKPEKPDSKILARNSERILTALKLHYMRTRSTERATTFLYGKNVEGIQICFEYHGLPAVVKEVVFIKSFGADWKSGIQFDKILRYVSFPVVMVKRTPKRNAPKDDGAVGRRDMQFFFEWLYKKACIIYQPYPSPGTLRILIYTYDMHIIILGVRHIIRVNVDDTSSPAHTDESIQASLKNIVVEQLNWCKVDLDPSTICQVGIWLETEPDKFKEAQSQLTEVKLRWGGNNAVLRAWSELEGLPLLPHLSKVLLYPVATEIYDSQQWIDKKVDEFKLRLEKNIRTVKAALQSSEAAGKGETETTGETKTVEVKPTEEPTVAIKDIAPRNHVDVIHVREATGKSQNGLVNSRNNAEPTSTSAQVGTSHQWLDCIDQFAKNINGFWNDTLESFLESRDERARETSEGVEKDIVVALIDDGVDSCDDDLAGHILDGKTFDYDGESMKPHFVSDKGHGTVMASMIARVCPMAKIYSIRLKTRDGADGKSQIVVESAALAIQAALDKGANIISMSWTVPVPEENSKEMTLLTDALESAVKSQTLMFCSSPDRGEFKTLHYPTAYNPERFFRIGAAKDTGAAFDRAGPIDSLDFILPGVDVVRNHSTPRLCDKVKKIRSDTGSSVATALAAGLAATIIYCVKACALAILTSSANGGDENGSLKAIRPGDAKRIAEHTKMKRAFERLGTPTEKRFIPIWDSLEGVNKTFESEALMPNEKLESLINLAKSLMPIR</sequence>
<feature type="region of interest" description="Disordered" evidence="5">
    <location>
        <begin position="1"/>
        <end position="28"/>
    </location>
</feature>
<feature type="compositionally biased region" description="Acidic residues" evidence="5">
    <location>
        <begin position="16"/>
        <end position="25"/>
    </location>
</feature>
<evidence type="ECO:0000313" key="7">
    <source>
        <dbReference type="EMBL" id="PMD30165.1"/>
    </source>
</evidence>
<feature type="compositionally biased region" description="Basic and acidic residues" evidence="5">
    <location>
        <begin position="423"/>
        <end position="435"/>
    </location>
</feature>
<dbReference type="PANTHER" id="PTHR43399">
    <property type="entry name" value="SUBTILISIN-RELATED"/>
    <property type="match status" value="1"/>
</dbReference>
<accession>A0A2J6QV67</accession>